<dbReference type="GO" id="GO:0046872">
    <property type="term" value="F:metal ion binding"/>
    <property type="evidence" value="ECO:0007669"/>
    <property type="project" value="UniProtKB-KW"/>
</dbReference>
<comment type="catalytic activity">
    <reaction evidence="1">
        <text>L-tryptophan + O2 = N-formyl-L-kynurenine</text>
        <dbReference type="Rhea" id="RHEA:24536"/>
        <dbReference type="ChEBI" id="CHEBI:15379"/>
        <dbReference type="ChEBI" id="CHEBI:57912"/>
        <dbReference type="ChEBI" id="CHEBI:58629"/>
        <dbReference type="EC" id="1.13.11.11"/>
    </reaction>
</comment>
<keyword evidence="1" id="KW-0823">Tryptophan catabolism</keyword>
<keyword evidence="1 2" id="KW-0223">Dioxygenase</keyword>
<evidence type="ECO:0000256" key="1">
    <source>
        <dbReference type="HAMAP-Rule" id="MF_01972"/>
    </source>
</evidence>
<organism evidence="2">
    <name type="scientific">Streptomyces conglobatus</name>
    <dbReference type="NCBI Taxonomy" id="1653203"/>
    <lineage>
        <taxon>Bacteria</taxon>
        <taxon>Bacillati</taxon>
        <taxon>Actinomycetota</taxon>
        <taxon>Actinomycetes</taxon>
        <taxon>Kitasatosporales</taxon>
        <taxon>Streptomycetaceae</taxon>
        <taxon>Streptomyces</taxon>
    </lineage>
</organism>
<sequence>MSDNPTTALAEEAPVLGFQGATPYDDYVHASVLSSLQQPLTQAPEEMAFLVTTQVMELWFTLITHEWRAAREALAKDDLDVAMDALGRSRDAHRSLNAALYPIATLTPVQFNGFRAAFGRASGFQSAMYRHMEFLLGDKSRSLIQPHRGHPVVYAELQESLARPSLYDEVLGFLRRRGLPVPEHVVLRDVTEAYRPDAGVEEAWRRIYAGPRHDPLVRLGEALTDIAELVLRWRADHLLAVRRAMGGKRGSGGSSGLAWLEKRAARPVFPELWSARGHV</sequence>
<accession>A0A2Z4L1H3</accession>
<keyword evidence="1" id="KW-0408">Iron</keyword>
<name>A0A2Z4L1H3_9ACTN</name>
<feature type="binding site" evidence="1">
    <location>
        <position position="115"/>
    </location>
    <ligand>
        <name>substrate</name>
    </ligand>
</feature>
<keyword evidence="1" id="KW-0349">Heme</keyword>
<dbReference type="GO" id="GO:0004833">
    <property type="term" value="F:L-tryptophan 2,3-dioxygenase activity"/>
    <property type="evidence" value="ECO:0007669"/>
    <property type="project" value="UniProtKB-UniRule"/>
</dbReference>
<dbReference type="EMBL" id="MH128122">
    <property type="protein sequence ID" value="AWX24495.1"/>
    <property type="molecule type" value="Genomic_DNA"/>
</dbReference>
<dbReference type="GO" id="GO:0020037">
    <property type="term" value="F:heme binding"/>
    <property type="evidence" value="ECO:0007669"/>
    <property type="project" value="UniProtKB-UniRule"/>
</dbReference>
<dbReference type="EC" id="1.13.11.11" evidence="1"/>
<comment type="cofactor">
    <cofactor evidence="1">
        <name>heme</name>
        <dbReference type="ChEBI" id="CHEBI:30413"/>
    </cofactor>
    <text evidence="1">Binds 1 heme group per subunit.</text>
</comment>
<keyword evidence="1" id="KW-0560">Oxidoreductase</keyword>
<reference evidence="2" key="1">
    <citation type="submission" date="2018-03" db="EMBL/GenBank/DDBJ databases">
        <authorList>
            <person name="Keele B.F."/>
        </authorList>
    </citation>
    <scope>NUCLEOTIDE SEQUENCE</scope>
    <source>
        <strain evidence="2">ATCC 31005</strain>
    </source>
</reference>
<feature type="binding site" description="axial binding residue" evidence="1">
    <location>
        <position position="237"/>
    </location>
    <ligand>
        <name>heme</name>
        <dbReference type="ChEBI" id="CHEBI:30413"/>
    </ligand>
    <ligandPart>
        <name>Fe</name>
        <dbReference type="ChEBI" id="CHEBI:18248"/>
    </ligandPart>
</feature>
<dbReference type="InterPro" id="IPR037217">
    <property type="entry name" value="Trp/Indoleamine_2_3_dOase-like"/>
</dbReference>
<dbReference type="PANTHER" id="PTHR10138:SF0">
    <property type="entry name" value="TRYPTOPHAN 2,3-DIOXYGENASE"/>
    <property type="match status" value="1"/>
</dbReference>
<comment type="pathway">
    <text evidence="1">Amino-acid degradation; L-tryptophan degradation via kynurenine pathway; L-kynurenine from L-tryptophan: step 1/2.</text>
</comment>
<proteinExistence type="inferred from homology"/>
<dbReference type="InterPro" id="IPR004981">
    <property type="entry name" value="Trp_2_3_dOase"/>
</dbReference>
<dbReference type="HAMAP" id="MF_01972">
    <property type="entry name" value="T23O"/>
    <property type="match status" value="1"/>
</dbReference>
<comment type="similarity">
    <text evidence="1">Belongs to the tryptophan 2,3-dioxygenase family.</text>
</comment>
<gene>
    <name evidence="2" type="primary">natN</name>
    <name evidence="1" type="synonym">kynA</name>
</gene>
<comment type="caution">
    <text evidence="1">Lacks conserved residue(s) required for the propagation of feature annotation.</text>
</comment>
<evidence type="ECO:0000313" key="2">
    <source>
        <dbReference type="EMBL" id="AWX24495.1"/>
    </source>
</evidence>
<dbReference type="SUPFAM" id="SSF140959">
    <property type="entry name" value="Indolic compounds 2,3-dioxygenase-like"/>
    <property type="match status" value="1"/>
</dbReference>
<dbReference type="Pfam" id="PF03301">
    <property type="entry name" value="Trp_dioxygenase"/>
    <property type="match status" value="2"/>
</dbReference>
<dbReference type="GO" id="GO:0019442">
    <property type="term" value="P:L-tryptophan catabolic process to acetyl-CoA"/>
    <property type="evidence" value="ECO:0007669"/>
    <property type="project" value="TreeGrafter"/>
</dbReference>
<comment type="function">
    <text evidence="1">Heme-dependent dioxygenase that catalyzes the oxidative cleavage of the L-tryptophan (L-Trp) pyrrole ring and converts L-tryptophan to N-formyl-L-kynurenine. Catalyzes the oxidative cleavage of the indole moiety.</text>
</comment>
<dbReference type="AlphaFoldDB" id="A0A2Z4L1H3"/>
<dbReference type="Gene3D" id="1.20.58.480">
    <property type="match status" value="1"/>
</dbReference>
<protein>
    <recommendedName>
        <fullName evidence="1">Tryptophan 2,3-dioxygenase</fullName>
        <shortName evidence="1">TDO</shortName>
        <ecNumber evidence="1">1.13.11.11</ecNumber>
    </recommendedName>
    <alternativeName>
        <fullName evidence="1">Tryptamin 2,3-dioxygenase</fullName>
    </alternativeName>
    <alternativeName>
        <fullName evidence="1">Tryptophan oxygenase</fullName>
        <shortName evidence="1">TO</shortName>
        <shortName evidence="1">TRPO</shortName>
    </alternativeName>
    <alternativeName>
        <fullName evidence="1">Tryptophan pyrrolase</fullName>
    </alternativeName>
    <alternativeName>
        <fullName evidence="1">Tryptophanase</fullName>
    </alternativeName>
</protein>
<dbReference type="GO" id="GO:0019441">
    <property type="term" value="P:L-tryptophan catabolic process to kynurenine"/>
    <property type="evidence" value="ECO:0007669"/>
    <property type="project" value="UniProtKB-UniRule"/>
</dbReference>
<keyword evidence="1" id="KW-0479">Metal-binding</keyword>
<dbReference type="PANTHER" id="PTHR10138">
    <property type="entry name" value="TRYPTOPHAN 2,3-DIOXYGENASE"/>
    <property type="match status" value="1"/>
</dbReference>
<comment type="subunit">
    <text evidence="1">Homotetramer.</text>
</comment>
<dbReference type="UniPathway" id="UPA00333">
    <property type="reaction ID" value="UER00453"/>
</dbReference>